<dbReference type="GO" id="GO:0008320">
    <property type="term" value="F:protein transmembrane transporter activity"/>
    <property type="evidence" value="ECO:0007669"/>
    <property type="project" value="TreeGrafter"/>
</dbReference>
<name>A0A5C0B594_9BURK</name>
<dbReference type="Pfam" id="PF08479">
    <property type="entry name" value="POTRA_2"/>
    <property type="match status" value="1"/>
</dbReference>
<dbReference type="Proteomes" id="UP000325161">
    <property type="component" value="Chromosome"/>
</dbReference>
<feature type="region of interest" description="Disordered" evidence="9">
    <location>
        <begin position="43"/>
        <end position="64"/>
    </location>
</feature>
<evidence type="ECO:0000256" key="4">
    <source>
        <dbReference type="ARBA" id="ARBA00022452"/>
    </source>
</evidence>
<evidence type="ECO:0000256" key="6">
    <source>
        <dbReference type="ARBA" id="ARBA00022927"/>
    </source>
</evidence>
<evidence type="ECO:0000256" key="10">
    <source>
        <dbReference type="SAM" id="SignalP"/>
    </source>
</evidence>
<evidence type="ECO:0000313" key="13">
    <source>
        <dbReference type="Proteomes" id="UP000325161"/>
    </source>
</evidence>
<dbReference type="Pfam" id="PF03865">
    <property type="entry name" value="ShlB"/>
    <property type="match status" value="1"/>
</dbReference>
<evidence type="ECO:0000256" key="7">
    <source>
        <dbReference type="ARBA" id="ARBA00023136"/>
    </source>
</evidence>
<dbReference type="InterPro" id="IPR034746">
    <property type="entry name" value="POTRA"/>
</dbReference>
<feature type="signal peptide" evidence="10">
    <location>
        <begin position="1"/>
        <end position="27"/>
    </location>
</feature>
<dbReference type="Gene3D" id="2.40.160.50">
    <property type="entry name" value="membrane protein fhac: a member of the omp85/tpsb transporter family"/>
    <property type="match status" value="1"/>
</dbReference>
<protein>
    <submittedName>
        <fullName evidence="12">ShlB/FhaC/HecB family hemolysin secretion/activation protein</fullName>
    </submittedName>
</protein>
<keyword evidence="5" id="KW-0812">Transmembrane</keyword>
<dbReference type="GO" id="GO:0098046">
    <property type="term" value="C:type V protein secretion system complex"/>
    <property type="evidence" value="ECO:0007669"/>
    <property type="project" value="TreeGrafter"/>
</dbReference>
<dbReference type="EMBL" id="CP043046">
    <property type="protein sequence ID" value="QEI08450.1"/>
    <property type="molecule type" value="Genomic_DNA"/>
</dbReference>
<dbReference type="AlphaFoldDB" id="A0A5C0B594"/>
<dbReference type="InterPro" id="IPR013686">
    <property type="entry name" value="Polypept-transport_assoc_ShlB"/>
</dbReference>
<evidence type="ECO:0000256" key="3">
    <source>
        <dbReference type="ARBA" id="ARBA00022448"/>
    </source>
</evidence>
<organism evidence="12 13">
    <name type="scientific">Pigmentiphaga aceris</name>
    <dbReference type="NCBI Taxonomy" id="1940612"/>
    <lineage>
        <taxon>Bacteria</taxon>
        <taxon>Pseudomonadati</taxon>
        <taxon>Pseudomonadota</taxon>
        <taxon>Betaproteobacteria</taxon>
        <taxon>Burkholderiales</taxon>
        <taxon>Alcaligenaceae</taxon>
        <taxon>Pigmentiphaga</taxon>
    </lineage>
</organism>
<dbReference type="KEGG" id="pacr:FXN63_23375"/>
<evidence type="ECO:0000256" key="2">
    <source>
        <dbReference type="ARBA" id="ARBA00009055"/>
    </source>
</evidence>
<dbReference type="PANTHER" id="PTHR34597:SF1">
    <property type="entry name" value="HEME_HEMOPEXIN TRANSPORTER PROTEIN HUXB"/>
    <property type="match status" value="1"/>
</dbReference>
<proteinExistence type="inferred from homology"/>
<evidence type="ECO:0000256" key="1">
    <source>
        <dbReference type="ARBA" id="ARBA00004442"/>
    </source>
</evidence>
<keyword evidence="7" id="KW-0472">Membrane</keyword>
<evidence type="ECO:0000256" key="8">
    <source>
        <dbReference type="ARBA" id="ARBA00023237"/>
    </source>
</evidence>
<keyword evidence="8" id="KW-0998">Cell outer membrane</keyword>
<dbReference type="InterPro" id="IPR051544">
    <property type="entry name" value="TPS_OM_transporter"/>
</dbReference>
<feature type="domain" description="POTRA" evidence="11">
    <location>
        <begin position="72"/>
        <end position="146"/>
    </location>
</feature>
<evidence type="ECO:0000256" key="5">
    <source>
        <dbReference type="ARBA" id="ARBA00022692"/>
    </source>
</evidence>
<keyword evidence="13" id="KW-1185">Reference proteome</keyword>
<feature type="chain" id="PRO_5023061096" evidence="10">
    <location>
        <begin position="28"/>
        <end position="565"/>
    </location>
</feature>
<reference evidence="12 13" key="1">
    <citation type="submission" date="2019-08" db="EMBL/GenBank/DDBJ databases">
        <title>Amphibian skin-associated Pigmentiphaga: genome sequence and occurrence across geography and hosts.</title>
        <authorList>
            <person name="Bletz M.C."/>
            <person name="Bunk B."/>
            <person name="Sproeer C."/>
            <person name="Biwer P."/>
            <person name="Reiter S."/>
            <person name="Rabemananjara F.C.E."/>
            <person name="Schulz S."/>
            <person name="Overmann J."/>
            <person name="Vences M."/>
        </authorList>
    </citation>
    <scope>NUCLEOTIDE SEQUENCE [LARGE SCALE GENOMIC DNA]</scope>
    <source>
        <strain evidence="12 13">Mada1488</strain>
    </source>
</reference>
<dbReference type="PANTHER" id="PTHR34597">
    <property type="entry name" value="SLR1661 PROTEIN"/>
    <property type="match status" value="1"/>
</dbReference>
<keyword evidence="6" id="KW-0653">Protein transport</keyword>
<dbReference type="RefSeq" id="WP_148817921.1">
    <property type="nucleotide sequence ID" value="NZ_CP043046.1"/>
</dbReference>
<evidence type="ECO:0000256" key="9">
    <source>
        <dbReference type="SAM" id="MobiDB-lite"/>
    </source>
</evidence>
<evidence type="ECO:0000313" key="12">
    <source>
        <dbReference type="EMBL" id="QEI08450.1"/>
    </source>
</evidence>
<keyword evidence="4" id="KW-1134">Transmembrane beta strand</keyword>
<dbReference type="InterPro" id="IPR005565">
    <property type="entry name" value="Hemolysn_activator_HlyB_C"/>
</dbReference>
<evidence type="ECO:0000259" key="11">
    <source>
        <dbReference type="PROSITE" id="PS51779"/>
    </source>
</evidence>
<comment type="subcellular location">
    <subcellularLocation>
        <location evidence="1">Cell outer membrane</location>
    </subcellularLocation>
</comment>
<dbReference type="PROSITE" id="PS51779">
    <property type="entry name" value="POTRA"/>
    <property type="match status" value="1"/>
</dbReference>
<comment type="similarity">
    <text evidence="2">Belongs to the TPS (TC 1.B.20) family.</text>
</comment>
<feature type="compositionally biased region" description="Low complexity" evidence="9">
    <location>
        <begin position="48"/>
        <end position="64"/>
    </location>
</feature>
<dbReference type="OrthoDB" id="572300at2"/>
<accession>A0A5C0B594</accession>
<dbReference type="GO" id="GO:0046819">
    <property type="term" value="P:protein secretion by the type V secretion system"/>
    <property type="evidence" value="ECO:0007669"/>
    <property type="project" value="TreeGrafter"/>
</dbReference>
<gene>
    <name evidence="12" type="ORF">FXN63_23375</name>
</gene>
<dbReference type="Gene3D" id="3.10.20.310">
    <property type="entry name" value="membrane protein fhac"/>
    <property type="match status" value="1"/>
</dbReference>
<keyword evidence="3" id="KW-0813">Transport</keyword>
<sequence>MHQTTHTQPLRMLLVVLLGLPSLPALSQSTVPDAGSLLRETERSLQVPRAAPQPQAAPAARPMPSDAKAARITVQQITIEGASLVPTAELDALVADRRGQSLSLAELEYTAQRIAEYYRARGWYARVFLPQQDVTEGNVRIHVLEGRYGGSTIAAQGQRADAAKVQRMVTRSLQPGAPLSSADLERGLLIANDLPGVRATGLLQAGDQQGETQLALSVQDTPFVTGDVGLNNYGVASTGRLQAVAGLALNNLSGGGDQLALRLLAAQDIRSGLARYSLPLGDSGLRLATQLSTLDYSLGGSYRDLQAEGKAHTGGLSLSYPLIRQAAHNLQLTAGYEHRRYDDDALGQSLRRHRVNAATLGVNGDVRDAFGGGGITWGGAQLTHGRLGIRDINNDRAVDAATARSAGGYQKLAWNLNRLQNLGSGWQVQAALSGQFAGDNLGSSERFTLGGPSQVRAYAVNEASGDAGVLFKLELQRELGKGWQATAFYDTGRIRQHHQPWTGWNARSGQPNSYSLSGAGFGLNWRHPDWFLTASLSTPIGRRPDQGDGARPSGVRGWISLTRLL</sequence>
<keyword evidence="10" id="KW-0732">Signal</keyword>
<dbReference type="GO" id="GO:0009279">
    <property type="term" value="C:cell outer membrane"/>
    <property type="evidence" value="ECO:0007669"/>
    <property type="project" value="UniProtKB-SubCell"/>
</dbReference>